<keyword evidence="5" id="KW-0862">Zinc</keyword>
<dbReference type="CDD" id="cd15489">
    <property type="entry name" value="PHD_SF"/>
    <property type="match status" value="1"/>
</dbReference>
<dbReference type="InterPro" id="IPR028942">
    <property type="entry name" value="WHIM1_dom"/>
</dbReference>
<dbReference type="GO" id="GO:0008270">
    <property type="term" value="F:zinc ion binding"/>
    <property type="evidence" value="ECO:0007669"/>
    <property type="project" value="UniProtKB-KW"/>
</dbReference>
<keyword evidence="8" id="KW-0804">Transcription</keyword>
<dbReference type="InterPro" id="IPR001965">
    <property type="entry name" value="Znf_PHD"/>
</dbReference>
<evidence type="ECO:0000256" key="4">
    <source>
        <dbReference type="ARBA" id="ARBA00022771"/>
    </source>
</evidence>
<evidence type="ECO:0000256" key="5">
    <source>
        <dbReference type="ARBA" id="ARBA00022833"/>
    </source>
</evidence>
<evidence type="ECO:0000256" key="3">
    <source>
        <dbReference type="ARBA" id="ARBA00022723"/>
    </source>
</evidence>
<evidence type="ECO:0000259" key="15">
    <source>
        <dbReference type="PROSITE" id="PS50827"/>
    </source>
</evidence>
<dbReference type="SMART" id="SM00297">
    <property type="entry name" value="BROMO"/>
    <property type="match status" value="1"/>
</dbReference>
<sequence length="1347" mass="151553">MSDPSSATPPTSTNQLLLLIAAAAQQQQQQAAMQQQMAKIQKTPTAPSTSLGGTASSNGRNGGTIQNTAVAQQIAQLAQYGALLAAQKAQAEKKTTPKKATPPVATPALAAASTPIPGLSVEVMQAAWQQAVQLQALQQMMMTPQKNQMEEAIKKMMDMAKKKPPPNPSEPSTSSASSAGGGANGASNMMNNVMWQLVAQQMQQKQQQQQKDSQKRAEQAKRAKELAKQQQASKTKDEEHAKNKQQEEIMRFLIAQQQVMQQKKVQKKQEEAAALAAKVLSAHKAALESDCSEEGKRTTEMMLRLPLQLGWRRQTCVRSIAASGVKGDVCYFAPCGKKLSTYSETVRYLTKQGITYITRDNFMFTTKLVIGEFIVPKTSEVDDQRQEREFAMFTEDDINKELARLNALKNIPKMSTTPDEEKPQKVIEEPEEPLNPADLNDEFMEELVHMLSNGTDEMKVREREADDLLVNVNDVRHLPEFTRIENQCLSSQGFADALMIHEFVQNFGHVLGIDLEKTPKLEALCAGLAGDAAKADDILKLTRQLLRLALEYPGMGNEKRFGQGGGEMGLDRENFSEVMRLFLLDKGTRGAELSAPLIDHNFLELEAEQKASILAFLCDELVCSRNVVTEIDKNLDEISRLKGEKWMREGKARALRTARSKKRAEPAAPTGSDSEPSTRPQTPKKVVVNGSPAAPGTSGTSGTTSGTTSGLIRKFTPGLGQCEVLTEQEESMSLAQMESLISDLHQEALNINQKIHDTNAKIRSFPFGTDRFHRTYWMLAHTDAVLVESIASAAINNPACSVGEYAARDPPLLEHRIPEGMCEGMDLDVIACVEDMVDEIVLSRAKADKKTRRRYRRVENPMKRGWWTMPNKDSLESLRSCMLSRGIRERALHRLLTKPWFLNDLKFGTITLDPIGETSDQETIRRQGWKRLNEAIDRFQRHLKMSDVAKARFSDQLKPSVVPTTMALAQVVKDDVEWRTVEEEDVGPPDEHGTRVKIIETSEMVDSRFWRPRFRIQEGEETCGLYEEWKEYVMKEAKTSSQLMVALQALEGMIMWERSSREALCQICKSMDGDEMLVCDGCESGCHMECFRPRMTKVPEGDWFCQRCRQEKSGRPLCIFCGKESGHLHQCQRCAYHVHQECAQDGEKTKETINPSTFICPHCQEIKQMRFMKRIMLRSDSEEREAAMEDEQQQAPPPSTAVENGTSENSVPNKSLKRKLEAPLAPGIPKNLNKELCESMLNELVAQPNAEPFLEPVNGKLVPGYKMVIMKPIDLKTIRHKNDKMMYETPEDFFEDIELMFANCRQFNIDHSDIGRAGHALHKFFQKRWKQLKYNYTKRVRRLQRQS</sequence>
<dbReference type="Pfam" id="PF15613">
    <property type="entry name" value="WSD"/>
    <property type="match status" value="1"/>
</dbReference>
<dbReference type="CDD" id="cd15545">
    <property type="entry name" value="PHD_BAZ2A_like"/>
    <property type="match status" value="1"/>
</dbReference>
<proteinExistence type="inferred from homology"/>
<evidence type="ECO:0000256" key="12">
    <source>
        <dbReference type="SAM" id="MobiDB-lite"/>
    </source>
</evidence>
<dbReference type="PROSITE" id="PS50827">
    <property type="entry name" value="DDT"/>
    <property type="match status" value="1"/>
</dbReference>
<feature type="compositionally biased region" description="Basic and acidic residues" evidence="12">
    <location>
        <begin position="419"/>
        <end position="428"/>
    </location>
</feature>
<feature type="region of interest" description="Disordered" evidence="12">
    <location>
        <begin position="649"/>
        <end position="712"/>
    </location>
</feature>
<feature type="domain" description="DDT" evidence="15">
    <location>
        <begin position="491"/>
        <end position="555"/>
    </location>
</feature>
<feature type="compositionally biased region" description="Basic and acidic residues" evidence="12">
    <location>
        <begin position="212"/>
        <end position="227"/>
    </location>
</feature>
<evidence type="ECO:0000256" key="11">
    <source>
        <dbReference type="PROSITE-ProRule" id="PRU00146"/>
    </source>
</evidence>
<dbReference type="InterPro" id="IPR018359">
    <property type="entry name" value="Bromodomain_CS"/>
</dbReference>
<evidence type="ECO:0000256" key="2">
    <source>
        <dbReference type="ARBA" id="ARBA00007444"/>
    </source>
</evidence>
<feature type="domain" description="MBD" evidence="16">
    <location>
        <begin position="297"/>
        <end position="369"/>
    </location>
</feature>
<feature type="compositionally biased region" description="Low complexity" evidence="12">
    <location>
        <begin position="690"/>
        <end position="710"/>
    </location>
</feature>
<dbReference type="PROSITE" id="PS50014">
    <property type="entry name" value="BROMODOMAIN_2"/>
    <property type="match status" value="1"/>
</dbReference>
<dbReference type="PROSITE" id="PS50016">
    <property type="entry name" value="ZF_PHD_2"/>
    <property type="match status" value="2"/>
</dbReference>
<dbReference type="PANTHER" id="PTHR45915:SF2">
    <property type="entry name" value="TOUTATIS, ISOFORM E"/>
    <property type="match status" value="1"/>
</dbReference>
<accession>A0A1I7TWX6</accession>
<keyword evidence="6" id="KW-0805">Transcription regulation</keyword>
<evidence type="ECO:0000256" key="9">
    <source>
        <dbReference type="ARBA" id="ARBA00023242"/>
    </source>
</evidence>
<feature type="domain" description="PHD-type" evidence="14">
    <location>
        <begin position="1062"/>
        <end position="1111"/>
    </location>
</feature>
<dbReference type="WBParaSite" id="Csp11.Scaffold629.g12617.t1">
    <property type="protein sequence ID" value="Csp11.Scaffold629.g12617.t1"/>
    <property type="gene ID" value="Csp11.Scaffold629.g12617"/>
</dbReference>
<feature type="region of interest" description="Disordered" evidence="12">
    <location>
        <begin position="34"/>
        <end position="64"/>
    </location>
</feature>
<evidence type="ECO:0000256" key="10">
    <source>
        <dbReference type="PROSITE-ProRule" id="PRU00035"/>
    </source>
</evidence>
<dbReference type="InterPro" id="IPR016177">
    <property type="entry name" value="DNA-bd_dom_sf"/>
</dbReference>
<dbReference type="SUPFAM" id="SSF47370">
    <property type="entry name" value="Bromodomain"/>
    <property type="match status" value="1"/>
</dbReference>
<evidence type="ECO:0000256" key="7">
    <source>
        <dbReference type="ARBA" id="ARBA00023117"/>
    </source>
</evidence>
<dbReference type="PANTHER" id="PTHR45915">
    <property type="entry name" value="TRANSCRIPTION INTERMEDIARY FACTOR"/>
    <property type="match status" value="1"/>
</dbReference>
<evidence type="ECO:0000256" key="1">
    <source>
        <dbReference type="ARBA" id="ARBA00004123"/>
    </source>
</evidence>
<feature type="region of interest" description="Disordered" evidence="12">
    <location>
        <begin position="1180"/>
        <end position="1222"/>
    </location>
</feature>
<dbReference type="Pfam" id="PF00439">
    <property type="entry name" value="Bromodomain"/>
    <property type="match status" value="1"/>
</dbReference>
<evidence type="ECO:0000256" key="6">
    <source>
        <dbReference type="ARBA" id="ARBA00023015"/>
    </source>
</evidence>
<feature type="compositionally biased region" description="Basic residues" evidence="12">
    <location>
        <begin position="653"/>
        <end position="662"/>
    </location>
</feature>
<dbReference type="Pfam" id="PF15612">
    <property type="entry name" value="WHIM1"/>
    <property type="match status" value="1"/>
</dbReference>
<evidence type="ECO:0000313" key="18">
    <source>
        <dbReference type="WBParaSite" id="Csp11.Scaffold629.g12617.t1"/>
    </source>
</evidence>
<evidence type="ECO:0000313" key="17">
    <source>
        <dbReference type="Proteomes" id="UP000095282"/>
    </source>
</evidence>
<evidence type="ECO:0000259" key="14">
    <source>
        <dbReference type="PROSITE" id="PS50016"/>
    </source>
</evidence>
<keyword evidence="4 11" id="KW-0863">Zinc-finger</keyword>
<feature type="region of interest" description="Disordered" evidence="12">
    <location>
        <begin position="413"/>
        <end position="436"/>
    </location>
</feature>
<dbReference type="Proteomes" id="UP000095282">
    <property type="component" value="Unplaced"/>
</dbReference>
<feature type="region of interest" description="Disordered" evidence="12">
    <location>
        <begin position="200"/>
        <end position="244"/>
    </location>
</feature>
<dbReference type="SMART" id="SM00571">
    <property type="entry name" value="DDT"/>
    <property type="match status" value="1"/>
</dbReference>
<comment type="similarity">
    <text evidence="2">Belongs to the WAL family.</text>
</comment>
<dbReference type="InterPro" id="IPR028941">
    <property type="entry name" value="WHIM2_dom"/>
</dbReference>
<feature type="compositionally biased region" description="Polar residues" evidence="12">
    <location>
        <begin position="1201"/>
        <end position="1213"/>
    </location>
</feature>
<keyword evidence="17" id="KW-1185">Reference proteome</keyword>
<evidence type="ECO:0000256" key="8">
    <source>
        <dbReference type="ARBA" id="ARBA00023163"/>
    </source>
</evidence>
<dbReference type="Gene3D" id="3.30.890.10">
    <property type="entry name" value="Methyl-cpg-binding Protein 2, Chain A"/>
    <property type="match status" value="1"/>
</dbReference>
<evidence type="ECO:0000259" key="13">
    <source>
        <dbReference type="PROSITE" id="PS50014"/>
    </source>
</evidence>
<dbReference type="InterPro" id="IPR036427">
    <property type="entry name" value="Bromodomain-like_sf"/>
</dbReference>
<dbReference type="GO" id="GO:0005634">
    <property type="term" value="C:nucleus"/>
    <property type="evidence" value="ECO:0007669"/>
    <property type="project" value="UniProtKB-SubCell"/>
</dbReference>
<feature type="compositionally biased region" description="Low complexity" evidence="12">
    <location>
        <begin position="200"/>
        <end position="211"/>
    </location>
</feature>
<dbReference type="STRING" id="1561998.A0A1I7TWX6"/>
<dbReference type="Gene3D" id="3.30.40.10">
    <property type="entry name" value="Zinc/RING finger domain, C3HC4 (zinc finger)"/>
    <property type="match status" value="1"/>
</dbReference>
<dbReference type="GO" id="GO:0003677">
    <property type="term" value="F:DNA binding"/>
    <property type="evidence" value="ECO:0007669"/>
    <property type="project" value="InterPro"/>
</dbReference>
<dbReference type="SMART" id="SM00249">
    <property type="entry name" value="PHD"/>
    <property type="match status" value="2"/>
</dbReference>
<dbReference type="InterPro" id="IPR001739">
    <property type="entry name" value="Methyl_CpG_DNA-bd"/>
</dbReference>
<dbReference type="GO" id="GO:0000785">
    <property type="term" value="C:chromatin"/>
    <property type="evidence" value="ECO:0007669"/>
    <property type="project" value="TreeGrafter"/>
</dbReference>
<dbReference type="SUPFAM" id="SSF57903">
    <property type="entry name" value="FYVE/PHD zinc finger"/>
    <property type="match status" value="2"/>
</dbReference>
<comment type="subcellular location">
    <subcellularLocation>
        <location evidence="1">Nucleus</location>
    </subcellularLocation>
</comment>
<dbReference type="InterPro" id="IPR011011">
    <property type="entry name" value="Znf_FYVE_PHD"/>
</dbReference>
<dbReference type="eggNOG" id="KOG1245">
    <property type="taxonomic scope" value="Eukaryota"/>
</dbReference>
<dbReference type="Gene3D" id="1.20.920.10">
    <property type="entry name" value="Bromodomain-like"/>
    <property type="match status" value="1"/>
</dbReference>
<feature type="domain" description="PHD-type" evidence="14">
    <location>
        <begin position="1115"/>
        <end position="1166"/>
    </location>
</feature>
<evidence type="ECO:0000259" key="16">
    <source>
        <dbReference type="PROSITE" id="PS50982"/>
    </source>
</evidence>
<dbReference type="InterPro" id="IPR019787">
    <property type="entry name" value="Znf_PHD-finger"/>
</dbReference>
<keyword evidence="7 10" id="KW-0103">Bromodomain</keyword>
<dbReference type="InterPro" id="IPR001487">
    <property type="entry name" value="Bromodomain"/>
</dbReference>
<dbReference type="InterPro" id="IPR018501">
    <property type="entry name" value="DDT_dom"/>
</dbReference>
<organism evidence="17 18">
    <name type="scientific">Caenorhabditis tropicalis</name>
    <dbReference type="NCBI Taxonomy" id="1561998"/>
    <lineage>
        <taxon>Eukaryota</taxon>
        <taxon>Metazoa</taxon>
        <taxon>Ecdysozoa</taxon>
        <taxon>Nematoda</taxon>
        <taxon>Chromadorea</taxon>
        <taxon>Rhabditida</taxon>
        <taxon>Rhabditina</taxon>
        <taxon>Rhabditomorpha</taxon>
        <taxon>Rhabditoidea</taxon>
        <taxon>Rhabditidae</taxon>
        <taxon>Peloderinae</taxon>
        <taxon>Caenorhabditis</taxon>
    </lineage>
</organism>
<feature type="compositionally biased region" description="Polar residues" evidence="12">
    <location>
        <begin position="671"/>
        <end position="681"/>
    </location>
</feature>
<dbReference type="Pfam" id="PF00628">
    <property type="entry name" value="PHD"/>
    <property type="match status" value="1"/>
</dbReference>
<dbReference type="Pfam" id="PF01429">
    <property type="entry name" value="MBD"/>
    <property type="match status" value="1"/>
</dbReference>
<name>A0A1I7TWX6_9PELO</name>
<dbReference type="InterPro" id="IPR013083">
    <property type="entry name" value="Znf_RING/FYVE/PHD"/>
</dbReference>
<feature type="domain" description="Bromo" evidence="13">
    <location>
        <begin position="1245"/>
        <end position="1315"/>
    </location>
</feature>
<dbReference type="PROSITE" id="PS00633">
    <property type="entry name" value="BROMODOMAIN_1"/>
    <property type="match status" value="1"/>
</dbReference>
<feature type="region of interest" description="Disordered" evidence="12">
    <location>
        <begin position="159"/>
        <end position="188"/>
    </location>
</feature>
<protein>
    <submittedName>
        <fullName evidence="18">Bromodomain adjacent to zinc finger domain protein 2B</fullName>
    </submittedName>
</protein>
<keyword evidence="9" id="KW-0539">Nucleus</keyword>
<reference evidence="18" key="1">
    <citation type="submission" date="2016-11" db="UniProtKB">
        <authorList>
            <consortium name="WormBaseParasite"/>
        </authorList>
    </citation>
    <scope>IDENTIFICATION</scope>
</reference>
<dbReference type="SMART" id="SM00391">
    <property type="entry name" value="MBD"/>
    <property type="match status" value="1"/>
</dbReference>
<keyword evidence="3" id="KW-0479">Metal-binding</keyword>
<feature type="compositionally biased region" description="Basic and acidic residues" evidence="12">
    <location>
        <begin position="234"/>
        <end position="244"/>
    </location>
</feature>
<dbReference type="PRINTS" id="PR00503">
    <property type="entry name" value="BROMODOMAIN"/>
</dbReference>
<dbReference type="PROSITE" id="PS50982">
    <property type="entry name" value="MBD"/>
    <property type="match status" value="1"/>
</dbReference>
<feature type="compositionally biased region" description="Polar residues" evidence="12">
    <location>
        <begin position="43"/>
        <end position="64"/>
    </location>
</feature>
<dbReference type="SUPFAM" id="SSF54171">
    <property type="entry name" value="DNA-binding domain"/>
    <property type="match status" value="1"/>
</dbReference>